<protein>
    <recommendedName>
        <fullName evidence="4 11">tRNA uridine 5-carboxymethylaminomethyl modification enzyme MnmG</fullName>
    </recommendedName>
    <alternativeName>
        <fullName evidence="10 11">Glucose-inhibited division protein A</fullName>
    </alternativeName>
</protein>
<dbReference type="HAMAP" id="MF_00129">
    <property type="entry name" value="MnmG_GidA"/>
    <property type="match status" value="1"/>
</dbReference>
<dbReference type="NCBIfam" id="TIGR00136">
    <property type="entry name" value="mnmG_gidA"/>
    <property type="match status" value="1"/>
</dbReference>
<dbReference type="GO" id="GO:0030488">
    <property type="term" value="P:tRNA methylation"/>
    <property type="evidence" value="ECO:0007669"/>
    <property type="project" value="TreeGrafter"/>
</dbReference>
<evidence type="ECO:0000256" key="2">
    <source>
        <dbReference type="ARBA" id="ARBA00003717"/>
    </source>
</evidence>
<comment type="function">
    <text evidence="2 11">NAD-binding protein involved in the addition of a carboxymethylaminomethyl (cmnm) group at the wobble position (U34) of certain tRNAs, forming tRNA-cmnm(5)s(2)U34.</text>
</comment>
<dbReference type="SUPFAM" id="SSF51905">
    <property type="entry name" value="FAD/NAD(P)-binding domain"/>
    <property type="match status" value="1"/>
</dbReference>
<dbReference type="PANTHER" id="PTHR11806:SF0">
    <property type="entry name" value="PROTEIN MTO1 HOMOLOG, MITOCHONDRIAL"/>
    <property type="match status" value="1"/>
</dbReference>
<evidence type="ECO:0000256" key="1">
    <source>
        <dbReference type="ARBA" id="ARBA00001974"/>
    </source>
</evidence>
<dbReference type="InterPro" id="IPR044920">
    <property type="entry name" value="MnmG_C_subdom_sf"/>
</dbReference>
<sequence>MLETIYDVIVVGGGHAGSEAAAAAARLGAKTALVTHKRDTIGVMSCNPAIGGLGKGHLVREIDALDGLMGRVADAGGIQFRMLNRKKGPAVRGPRTQADRKLYRLAMQAEIGAIENLDIIEGDAFDLTISDGRVSAVVLKNGRTIRCGAVVLTTGTFLRGLIHIGDRKIPAGRVGEEPSVGLSGTLERYGLALARLKTGTPARLDGSTIDWNAVGRQGADDEPVPFSFMTDRIVNPQIECGVTRTTPATHKIIADNLMRSAMYSGQIEGVGPRYCPSIEDKIVKFGERDGHQIFLEPEGLDDTTVYPNGISTSLPEEVQDAFIRTIPGLERVRILQCGYAIEYDHVDPRELKPSLEVMKIPGLFLAGQINGTTGYEEAGAQGLIAGLNAARLSGGGDAIQLSRTESYIGVMIDDLTSRGVAEPYRMFTSRAEYRLSLRADNADVRLTPLGLTIGCVGSARADRFGDYMEKLEWARTQLKALSVTPSEAEKAGLHLNKDGQRRTAYDLLSYPEHSIDSLSGLWPELRSIDRRVVEAVEIEAAYAVYMDRQTSDIVQVRREEERLIPQDFDFSILSGLSNELKQKLAKAQPKNIAQASRIDGMTPAAISLLLAHLRKLTVVDERKLVS</sequence>
<comment type="caution">
    <text evidence="11">Lacks conserved residue(s) required for the propagation of feature annotation.</text>
</comment>
<feature type="binding site" evidence="11">
    <location>
        <begin position="12"/>
        <end position="17"/>
    </location>
    <ligand>
        <name>FAD</name>
        <dbReference type="ChEBI" id="CHEBI:57692"/>
    </ligand>
</feature>
<dbReference type="EMBL" id="CP000628">
    <property type="protein sequence ID" value="ACM28532.1"/>
    <property type="molecule type" value="Genomic_DNA"/>
</dbReference>
<dbReference type="HOGENOM" id="CLU_007831_2_2_5"/>
<dbReference type="InterPro" id="IPR047001">
    <property type="entry name" value="MnmG_C_subdom"/>
</dbReference>
<dbReference type="FunFam" id="3.50.50.60:FF:000082">
    <property type="entry name" value="protein MTO1 homolog, mitochondrial isoform X1"/>
    <property type="match status" value="1"/>
</dbReference>
<gene>
    <name evidence="13" type="primary">gidA2</name>
    <name evidence="11" type="synonym">gidA</name>
    <name evidence="11" type="synonym">mnmG</name>
    <name evidence="13" type="ordered locus">Arad_4941</name>
</gene>
<evidence type="ECO:0000256" key="4">
    <source>
        <dbReference type="ARBA" id="ARBA00020461"/>
    </source>
</evidence>
<evidence type="ECO:0000256" key="10">
    <source>
        <dbReference type="ARBA" id="ARBA00031800"/>
    </source>
</evidence>
<dbReference type="Pfam" id="PF21680">
    <property type="entry name" value="GIDA_C_1st"/>
    <property type="match status" value="1"/>
</dbReference>
<keyword evidence="8 11" id="KW-0520">NAD</keyword>
<dbReference type="FunFam" id="3.50.50.60:FF:000002">
    <property type="entry name" value="tRNA uridine 5-carboxymethylaminomethyl modification enzyme MnmG"/>
    <property type="match status" value="1"/>
</dbReference>
<dbReference type="Pfam" id="PF13932">
    <property type="entry name" value="SAM_GIDA_C"/>
    <property type="match status" value="1"/>
</dbReference>
<comment type="similarity">
    <text evidence="3 11">Belongs to the MnmG family.</text>
</comment>
<dbReference type="eggNOG" id="COG0445">
    <property type="taxonomic scope" value="Bacteria"/>
</dbReference>
<accession>B9JEW3</accession>
<dbReference type="InterPro" id="IPR040131">
    <property type="entry name" value="MnmG_N"/>
</dbReference>
<dbReference type="Gene3D" id="1.10.10.1800">
    <property type="entry name" value="tRNA uridine 5-carboxymethylaminomethyl modification enzyme MnmG/GidA"/>
    <property type="match status" value="1"/>
</dbReference>
<dbReference type="InterPro" id="IPR049312">
    <property type="entry name" value="GIDA_C_N"/>
</dbReference>
<dbReference type="InterPro" id="IPR020595">
    <property type="entry name" value="MnmG-rel_CS"/>
</dbReference>
<evidence type="ECO:0000256" key="3">
    <source>
        <dbReference type="ARBA" id="ARBA00007653"/>
    </source>
</evidence>
<evidence type="ECO:0000313" key="14">
    <source>
        <dbReference type="Proteomes" id="UP000001600"/>
    </source>
</evidence>
<keyword evidence="5 11" id="KW-0285">Flavoprotein</keyword>
<evidence type="ECO:0000256" key="6">
    <source>
        <dbReference type="ARBA" id="ARBA00022694"/>
    </source>
</evidence>
<name>B9JEW3_RHIR8</name>
<reference evidence="13 14" key="1">
    <citation type="journal article" date="2009" name="J. Bacteriol.">
        <title>Genome sequences of three Agrobacterium biovars help elucidate the evolution of multichromosome genomes in bacteria.</title>
        <authorList>
            <person name="Slater S.C."/>
            <person name="Goldman B.S."/>
            <person name="Goodner B."/>
            <person name="Setubal J.C."/>
            <person name="Farrand S.K."/>
            <person name="Nester E.W."/>
            <person name="Burr T.J."/>
            <person name="Banta L."/>
            <person name="Dickerman A.W."/>
            <person name="Paulsen I."/>
            <person name="Otten L."/>
            <person name="Suen G."/>
            <person name="Welch R."/>
            <person name="Almeida N.F."/>
            <person name="Arnold F."/>
            <person name="Burton O.T."/>
            <person name="Du Z."/>
            <person name="Ewing A."/>
            <person name="Godsy E."/>
            <person name="Heisel S."/>
            <person name="Houmiel K.L."/>
            <person name="Jhaveri J."/>
            <person name="Lu J."/>
            <person name="Miller N.M."/>
            <person name="Norton S."/>
            <person name="Chen Q."/>
            <person name="Phoolcharoen W."/>
            <person name="Ohlin V."/>
            <person name="Ondrusek D."/>
            <person name="Pride N."/>
            <person name="Stricklin S.L."/>
            <person name="Sun J."/>
            <person name="Wheeler C."/>
            <person name="Wilson L."/>
            <person name="Zhu H."/>
            <person name="Wood D.W."/>
        </authorList>
    </citation>
    <scope>NUCLEOTIDE SEQUENCE [LARGE SCALE GENOMIC DNA]</scope>
    <source>
        <strain evidence="14">K84 / ATCC BAA-868</strain>
    </source>
</reference>
<dbReference type="InterPro" id="IPR002218">
    <property type="entry name" value="MnmG-rel"/>
</dbReference>
<dbReference type="STRING" id="311403.Arad_4941"/>
<keyword evidence="11" id="KW-0963">Cytoplasm</keyword>
<dbReference type="RefSeq" id="WP_012653002.1">
    <property type="nucleotide sequence ID" value="NC_011985.1"/>
</dbReference>
<dbReference type="GO" id="GO:0005829">
    <property type="term" value="C:cytosol"/>
    <property type="evidence" value="ECO:0007669"/>
    <property type="project" value="TreeGrafter"/>
</dbReference>
<organism evidence="13 14">
    <name type="scientific">Rhizobium rhizogenes (strain K84 / ATCC BAA-868)</name>
    <name type="common">Agrobacterium radiobacter</name>
    <dbReference type="NCBI Taxonomy" id="311403"/>
    <lineage>
        <taxon>Bacteria</taxon>
        <taxon>Pseudomonadati</taxon>
        <taxon>Pseudomonadota</taxon>
        <taxon>Alphaproteobacteria</taxon>
        <taxon>Hyphomicrobiales</taxon>
        <taxon>Rhizobiaceae</taxon>
        <taxon>Rhizobium/Agrobacterium group</taxon>
        <taxon>Rhizobium</taxon>
    </lineage>
</organism>
<keyword evidence="7 11" id="KW-0274">FAD</keyword>
<keyword evidence="6 11" id="KW-0819">tRNA processing</keyword>
<comment type="subcellular location">
    <subcellularLocation>
        <location evidence="11">Cytoplasm</location>
    </subcellularLocation>
</comment>
<evidence type="ECO:0000256" key="5">
    <source>
        <dbReference type="ARBA" id="ARBA00022630"/>
    </source>
</evidence>
<comment type="subunit">
    <text evidence="9 11">Homodimer. Heterotetramer of two MnmE and two MnmG subunits.</text>
</comment>
<feature type="domain" description="tRNA uridine 5-carboxymethylaminomethyl modification enzyme C-terminal subdomain" evidence="12">
    <location>
        <begin position="540"/>
        <end position="611"/>
    </location>
</feature>
<dbReference type="Pfam" id="PF01134">
    <property type="entry name" value="GIDA"/>
    <property type="match status" value="1"/>
</dbReference>
<evidence type="ECO:0000313" key="13">
    <source>
        <dbReference type="EMBL" id="ACM28532.1"/>
    </source>
</evidence>
<evidence type="ECO:0000256" key="8">
    <source>
        <dbReference type="ARBA" id="ARBA00023027"/>
    </source>
</evidence>
<dbReference type="Gene3D" id="1.10.150.570">
    <property type="entry name" value="GidA associated domain, C-terminal subdomain"/>
    <property type="match status" value="1"/>
</dbReference>
<dbReference type="PANTHER" id="PTHR11806">
    <property type="entry name" value="GLUCOSE INHIBITED DIVISION PROTEIN A"/>
    <property type="match status" value="1"/>
</dbReference>
<dbReference type="Proteomes" id="UP000001600">
    <property type="component" value="Chromosome 1"/>
</dbReference>
<dbReference type="GO" id="GO:0050660">
    <property type="term" value="F:flavin adenine dinucleotide binding"/>
    <property type="evidence" value="ECO:0007669"/>
    <property type="project" value="UniProtKB-UniRule"/>
</dbReference>
<dbReference type="InterPro" id="IPR004416">
    <property type="entry name" value="MnmG"/>
</dbReference>
<dbReference type="FunFam" id="1.10.150.570:FF:000001">
    <property type="entry name" value="tRNA uridine 5-carboxymethylaminomethyl modification enzyme MnmG"/>
    <property type="match status" value="1"/>
</dbReference>
<evidence type="ECO:0000256" key="11">
    <source>
        <dbReference type="HAMAP-Rule" id="MF_00129"/>
    </source>
</evidence>
<dbReference type="PROSITE" id="PS01281">
    <property type="entry name" value="GIDA_2"/>
    <property type="match status" value="1"/>
</dbReference>
<dbReference type="PROSITE" id="PS01280">
    <property type="entry name" value="GIDA_1"/>
    <property type="match status" value="1"/>
</dbReference>
<evidence type="ECO:0000259" key="12">
    <source>
        <dbReference type="SMART" id="SM01228"/>
    </source>
</evidence>
<evidence type="ECO:0000256" key="9">
    <source>
        <dbReference type="ARBA" id="ARBA00025948"/>
    </source>
</evidence>
<dbReference type="AlphaFoldDB" id="B9JEW3"/>
<evidence type="ECO:0000256" key="7">
    <source>
        <dbReference type="ARBA" id="ARBA00022827"/>
    </source>
</evidence>
<feature type="binding site" evidence="11">
    <location>
        <begin position="271"/>
        <end position="285"/>
    </location>
    <ligand>
        <name>NAD(+)</name>
        <dbReference type="ChEBI" id="CHEBI:57540"/>
    </ligand>
</feature>
<proteinExistence type="inferred from homology"/>
<comment type="cofactor">
    <cofactor evidence="1 11">
        <name>FAD</name>
        <dbReference type="ChEBI" id="CHEBI:57692"/>
    </cofactor>
</comment>
<dbReference type="Gene3D" id="3.50.50.60">
    <property type="entry name" value="FAD/NAD(P)-binding domain"/>
    <property type="match status" value="2"/>
</dbReference>
<dbReference type="GO" id="GO:0002098">
    <property type="term" value="P:tRNA wobble uridine modification"/>
    <property type="evidence" value="ECO:0007669"/>
    <property type="project" value="InterPro"/>
</dbReference>
<dbReference type="KEGG" id="ara:Arad_4941"/>
<dbReference type="InterPro" id="IPR036188">
    <property type="entry name" value="FAD/NAD-bd_sf"/>
</dbReference>
<dbReference type="InterPro" id="IPR026904">
    <property type="entry name" value="MnmG_C"/>
</dbReference>
<dbReference type="SMART" id="SM01228">
    <property type="entry name" value="GIDA_assoc_3"/>
    <property type="match status" value="1"/>
</dbReference>